<name>A2F882_TRIV3</name>
<organism evidence="2 3">
    <name type="scientific">Trichomonas vaginalis (strain ATCC PRA-98 / G3)</name>
    <dbReference type="NCBI Taxonomy" id="412133"/>
    <lineage>
        <taxon>Eukaryota</taxon>
        <taxon>Metamonada</taxon>
        <taxon>Parabasalia</taxon>
        <taxon>Trichomonadida</taxon>
        <taxon>Trichomonadidae</taxon>
        <taxon>Trichomonas</taxon>
    </lineage>
</organism>
<evidence type="ECO:0000256" key="1">
    <source>
        <dbReference type="SAM" id="SignalP"/>
    </source>
</evidence>
<dbReference type="Proteomes" id="UP000001542">
    <property type="component" value="Unassembled WGS sequence"/>
</dbReference>
<dbReference type="VEuPathDB" id="TrichDB:TVAGG3_0699740"/>
<dbReference type="Gene3D" id="3.80.10.10">
    <property type="entry name" value="Ribonuclease Inhibitor"/>
    <property type="match status" value="2"/>
</dbReference>
<dbReference type="AlphaFoldDB" id="A2F882"/>
<proteinExistence type="predicted"/>
<dbReference type="InterPro" id="IPR026906">
    <property type="entry name" value="LRR_5"/>
</dbReference>
<dbReference type="SUPFAM" id="SSF52058">
    <property type="entry name" value="L domain-like"/>
    <property type="match status" value="1"/>
</dbReference>
<feature type="chain" id="PRO_5012948931" evidence="1">
    <location>
        <begin position="16"/>
        <end position="341"/>
    </location>
</feature>
<dbReference type="SMR" id="A2F882"/>
<keyword evidence="1" id="KW-0732">Signal</keyword>
<reference evidence="2" key="1">
    <citation type="submission" date="2006-10" db="EMBL/GenBank/DDBJ databases">
        <authorList>
            <person name="Amadeo P."/>
            <person name="Zhao Q."/>
            <person name="Wortman J."/>
            <person name="Fraser-Liggett C."/>
            <person name="Carlton J."/>
        </authorList>
    </citation>
    <scope>NUCLEOTIDE SEQUENCE</scope>
    <source>
        <strain evidence="2">G3</strain>
    </source>
</reference>
<dbReference type="VEuPathDB" id="TrichDB:TVAG_210970"/>
<dbReference type="PANTHER" id="PTHR45661:SF3">
    <property type="entry name" value="IG-LIKE DOMAIN-CONTAINING PROTEIN"/>
    <property type="match status" value="1"/>
</dbReference>
<accession>A2F882</accession>
<feature type="signal peptide" evidence="1">
    <location>
        <begin position="1"/>
        <end position="15"/>
    </location>
</feature>
<gene>
    <name evidence="2" type="ORF">TVAG_210970</name>
</gene>
<dbReference type="OMA" id="RRIETCC"/>
<dbReference type="InParanoid" id="A2F882"/>
<sequence>MWFVFGLLAVVDVQFNEDMTEVTISGEGKFTDFKDIPTELVKATIKGEITEIGDFSFSTLENLQTVNFQITSTSFRIGSNTFFGCSLLKTINIPDVTNYIGESAFEGCNSLTEIEIPFSLTTISKKCFYKCGRLQKIDLKNVKSINSSAFSMCSALSDVKFSNSLETIESSAFNACKISQITLPNTLKYIGNQSFCFCTELTSITFPDSVEYIGEPAFYGCVSVKELTIPPKVETIFDSTFVQMKNLQKVKLNHVKKISKEAFSQCVKLNNIDWGDSLTYIGSNAFSSSGLEGEISLPSTIVSIDASAFTKTQIKSIIFNSEKNSIDNVVNENDKNGLTEK</sequence>
<dbReference type="EMBL" id="DS113658">
    <property type="protein sequence ID" value="EAX98902.1"/>
    <property type="molecule type" value="Genomic_DNA"/>
</dbReference>
<keyword evidence="3" id="KW-1185">Reference proteome</keyword>
<dbReference type="STRING" id="5722.A2F882"/>
<evidence type="ECO:0000313" key="3">
    <source>
        <dbReference type="Proteomes" id="UP000001542"/>
    </source>
</evidence>
<evidence type="ECO:0000313" key="2">
    <source>
        <dbReference type="EMBL" id="EAX98902.1"/>
    </source>
</evidence>
<dbReference type="Pfam" id="PF13306">
    <property type="entry name" value="LRR_5"/>
    <property type="match status" value="2"/>
</dbReference>
<reference evidence="2" key="2">
    <citation type="journal article" date="2007" name="Science">
        <title>Draft genome sequence of the sexually transmitted pathogen Trichomonas vaginalis.</title>
        <authorList>
            <person name="Carlton J.M."/>
            <person name="Hirt R.P."/>
            <person name="Silva J.C."/>
            <person name="Delcher A.L."/>
            <person name="Schatz M."/>
            <person name="Zhao Q."/>
            <person name="Wortman J.R."/>
            <person name="Bidwell S.L."/>
            <person name="Alsmark U.C.M."/>
            <person name="Besteiro S."/>
            <person name="Sicheritz-Ponten T."/>
            <person name="Noel C.J."/>
            <person name="Dacks J.B."/>
            <person name="Foster P.G."/>
            <person name="Simillion C."/>
            <person name="Van de Peer Y."/>
            <person name="Miranda-Saavedra D."/>
            <person name="Barton G.J."/>
            <person name="Westrop G.D."/>
            <person name="Mueller S."/>
            <person name="Dessi D."/>
            <person name="Fiori P.L."/>
            <person name="Ren Q."/>
            <person name="Paulsen I."/>
            <person name="Zhang H."/>
            <person name="Bastida-Corcuera F.D."/>
            <person name="Simoes-Barbosa A."/>
            <person name="Brown M.T."/>
            <person name="Hayes R.D."/>
            <person name="Mukherjee M."/>
            <person name="Okumura C.Y."/>
            <person name="Schneider R."/>
            <person name="Smith A.J."/>
            <person name="Vanacova S."/>
            <person name="Villalvazo M."/>
            <person name="Haas B.J."/>
            <person name="Pertea M."/>
            <person name="Feldblyum T.V."/>
            <person name="Utterback T.R."/>
            <person name="Shu C.L."/>
            <person name="Osoegawa K."/>
            <person name="de Jong P.J."/>
            <person name="Hrdy I."/>
            <person name="Horvathova L."/>
            <person name="Zubacova Z."/>
            <person name="Dolezal P."/>
            <person name="Malik S.B."/>
            <person name="Logsdon J.M. Jr."/>
            <person name="Henze K."/>
            <person name="Gupta A."/>
            <person name="Wang C.C."/>
            <person name="Dunne R.L."/>
            <person name="Upcroft J.A."/>
            <person name="Upcroft P."/>
            <person name="White O."/>
            <person name="Salzberg S.L."/>
            <person name="Tang P."/>
            <person name="Chiu C.-H."/>
            <person name="Lee Y.-S."/>
            <person name="Embley T.M."/>
            <person name="Coombs G.H."/>
            <person name="Mottram J.C."/>
            <person name="Tachezy J."/>
            <person name="Fraser-Liggett C.M."/>
            <person name="Johnson P.J."/>
        </authorList>
    </citation>
    <scope>NUCLEOTIDE SEQUENCE [LARGE SCALE GENOMIC DNA]</scope>
    <source>
        <strain evidence="2">G3</strain>
    </source>
</reference>
<dbReference type="InterPro" id="IPR032675">
    <property type="entry name" value="LRR_dom_sf"/>
</dbReference>
<protein>
    <submittedName>
        <fullName evidence="2">Surface antigen BspA-like</fullName>
    </submittedName>
</protein>
<dbReference type="InterPro" id="IPR053139">
    <property type="entry name" value="Surface_bspA-like"/>
</dbReference>
<dbReference type="PANTHER" id="PTHR45661">
    <property type="entry name" value="SURFACE ANTIGEN"/>
    <property type="match status" value="1"/>
</dbReference>